<dbReference type="RefSeq" id="WP_179517531.1">
    <property type="nucleotide sequence ID" value="NZ_JACCAC010000001.1"/>
</dbReference>
<accession>A0A7Y9ULF4</accession>
<dbReference type="Proteomes" id="UP000544110">
    <property type="component" value="Unassembled WGS sequence"/>
</dbReference>
<feature type="transmembrane region" description="Helical" evidence="2">
    <location>
        <begin position="45"/>
        <end position="68"/>
    </location>
</feature>
<dbReference type="EMBL" id="JACCAC010000001">
    <property type="protein sequence ID" value="NYG55017.1"/>
    <property type="molecule type" value="Genomic_DNA"/>
</dbReference>
<keyword evidence="2" id="KW-0812">Transmembrane</keyword>
<name>A0A7Y9ULF4_9ACTN</name>
<feature type="transmembrane region" description="Helical" evidence="2">
    <location>
        <begin position="80"/>
        <end position="98"/>
    </location>
</feature>
<keyword evidence="2" id="KW-1133">Transmembrane helix</keyword>
<gene>
    <name evidence="3" type="ORF">BJ989_001321</name>
</gene>
<feature type="region of interest" description="Disordered" evidence="1">
    <location>
        <begin position="1"/>
        <end position="36"/>
    </location>
</feature>
<evidence type="ECO:0000256" key="2">
    <source>
        <dbReference type="SAM" id="Phobius"/>
    </source>
</evidence>
<feature type="compositionally biased region" description="Basic and acidic residues" evidence="1">
    <location>
        <begin position="1"/>
        <end position="23"/>
    </location>
</feature>
<evidence type="ECO:0000313" key="3">
    <source>
        <dbReference type="EMBL" id="NYG55017.1"/>
    </source>
</evidence>
<protein>
    <submittedName>
        <fullName evidence="3">Uncharacterized protein</fullName>
    </submittedName>
</protein>
<reference evidence="3 4" key="1">
    <citation type="submission" date="2020-07" db="EMBL/GenBank/DDBJ databases">
        <title>Sequencing the genomes of 1000 actinobacteria strains.</title>
        <authorList>
            <person name="Klenk H.-P."/>
        </authorList>
    </citation>
    <scope>NUCLEOTIDE SEQUENCE [LARGE SCALE GENOMIC DNA]</scope>
    <source>
        <strain evidence="3 4">DSM 24552</strain>
    </source>
</reference>
<comment type="caution">
    <text evidence="3">The sequence shown here is derived from an EMBL/GenBank/DDBJ whole genome shotgun (WGS) entry which is preliminary data.</text>
</comment>
<proteinExistence type="predicted"/>
<dbReference type="AlphaFoldDB" id="A0A7Y9ULF4"/>
<sequence length="123" mass="13066">MSDQHHQRTDQRPDQPRRARHLIDPTAPRVPSSSQGMSLTTVQRWVMSSLAVTTVLHLVVGILVAAAFLDTTRPGAQEGLLVIAGAMGVLGVAVAFLIHGRSALTPWLALGVLPAVVGAFFVL</sequence>
<feature type="transmembrane region" description="Helical" evidence="2">
    <location>
        <begin position="104"/>
        <end position="122"/>
    </location>
</feature>
<keyword evidence="4" id="KW-1185">Reference proteome</keyword>
<evidence type="ECO:0000313" key="4">
    <source>
        <dbReference type="Proteomes" id="UP000544110"/>
    </source>
</evidence>
<evidence type="ECO:0000256" key="1">
    <source>
        <dbReference type="SAM" id="MobiDB-lite"/>
    </source>
</evidence>
<keyword evidence="2" id="KW-0472">Membrane</keyword>
<organism evidence="3 4">
    <name type="scientific">Nocardioides perillae</name>
    <dbReference type="NCBI Taxonomy" id="1119534"/>
    <lineage>
        <taxon>Bacteria</taxon>
        <taxon>Bacillati</taxon>
        <taxon>Actinomycetota</taxon>
        <taxon>Actinomycetes</taxon>
        <taxon>Propionibacteriales</taxon>
        <taxon>Nocardioidaceae</taxon>
        <taxon>Nocardioides</taxon>
    </lineage>
</organism>